<dbReference type="SUPFAM" id="SSF47113">
    <property type="entry name" value="Histone-fold"/>
    <property type="match status" value="1"/>
</dbReference>
<dbReference type="Pfam" id="PF07524">
    <property type="entry name" value="Bromo_TP"/>
    <property type="match status" value="1"/>
</dbReference>
<accession>A0A2R6NY81</accession>
<evidence type="ECO:0000313" key="7">
    <source>
        <dbReference type="EMBL" id="PSR79834.1"/>
    </source>
</evidence>
<feature type="compositionally biased region" description="Low complexity" evidence="5">
    <location>
        <begin position="232"/>
        <end position="246"/>
    </location>
</feature>
<evidence type="ECO:0000256" key="2">
    <source>
        <dbReference type="ARBA" id="ARBA00023015"/>
    </source>
</evidence>
<evidence type="ECO:0000256" key="5">
    <source>
        <dbReference type="SAM" id="MobiDB-lite"/>
    </source>
</evidence>
<dbReference type="EMBL" id="MLYV02000681">
    <property type="protein sequence ID" value="PSR79834.1"/>
    <property type="molecule type" value="Genomic_DNA"/>
</dbReference>
<keyword evidence="2" id="KW-0805">Transcription regulation</keyword>
<dbReference type="InterPro" id="IPR009072">
    <property type="entry name" value="Histone-fold"/>
</dbReference>
<feature type="region of interest" description="Disordered" evidence="5">
    <location>
        <begin position="171"/>
        <end position="268"/>
    </location>
</feature>
<evidence type="ECO:0000259" key="6">
    <source>
        <dbReference type="SMART" id="SM00576"/>
    </source>
</evidence>
<feature type="region of interest" description="Disordered" evidence="5">
    <location>
        <begin position="387"/>
        <end position="408"/>
    </location>
</feature>
<feature type="region of interest" description="Disordered" evidence="5">
    <location>
        <begin position="448"/>
        <end position="559"/>
    </location>
</feature>
<evidence type="ECO:0000313" key="8">
    <source>
        <dbReference type="Proteomes" id="UP000186601"/>
    </source>
</evidence>
<dbReference type="Proteomes" id="UP000186601">
    <property type="component" value="Unassembled WGS sequence"/>
</dbReference>
<feature type="compositionally biased region" description="Basic and acidic residues" evidence="5">
    <location>
        <begin position="491"/>
        <end position="505"/>
    </location>
</feature>
<dbReference type="InterPro" id="IPR006565">
    <property type="entry name" value="BTP"/>
</dbReference>
<dbReference type="OrthoDB" id="436852at2759"/>
<dbReference type="GO" id="GO:0046982">
    <property type="term" value="F:protein heterodimerization activity"/>
    <property type="evidence" value="ECO:0007669"/>
    <property type="project" value="InterPro"/>
</dbReference>
<comment type="subcellular location">
    <subcellularLocation>
        <location evidence="1">Nucleus</location>
    </subcellularLocation>
</comment>
<reference evidence="7 8" key="1">
    <citation type="submission" date="2018-02" db="EMBL/GenBank/DDBJ databases">
        <title>Genome sequence of the basidiomycete white-rot fungus Phlebia centrifuga.</title>
        <authorList>
            <person name="Granchi Z."/>
            <person name="Peng M."/>
            <person name="de Vries R.P."/>
            <person name="Hilden K."/>
            <person name="Makela M.R."/>
            <person name="Grigoriev I."/>
            <person name="Riley R."/>
        </authorList>
    </citation>
    <scope>NUCLEOTIDE SEQUENCE [LARGE SCALE GENOMIC DNA]</scope>
    <source>
        <strain evidence="7 8">FBCC195</strain>
    </source>
</reference>
<comment type="caution">
    <text evidence="7">The sequence shown here is derived from an EMBL/GenBank/DDBJ whole genome shotgun (WGS) entry which is preliminary data.</text>
</comment>
<keyword evidence="8" id="KW-1185">Reference proteome</keyword>
<evidence type="ECO:0000256" key="3">
    <source>
        <dbReference type="ARBA" id="ARBA00023163"/>
    </source>
</evidence>
<dbReference type="SMART" id="SM00576">
    <property type="entry name" value="BTP"/>
    <property type="match status" value="1"/>
</dbReference>
<feature type="compositionally biased region" description="Basic and acidic residues" evidence="5">
    <location>
        <begin position="387"/>
        <end position="397"/>
    </location>
</feature>
<evidence type="ECO:0000256" key="4">
    <source>
        <dbReference type="ARBA" id="ARBA00023242"/>
    </source>
</evidence>
<dbReference type="CDD" id="cd00076">
    <property type="entry name" value="HFD_SF"/>
    <property type="match status" value="1"/>
</dbReference>
<gene>
    <name evidence="7" type="ORF">PHLCEN_2v6880</name>
</gene>
<keyword evidence="4" id="KW-0539">Nucleus</keyword>
<evidence type="ECO:0000256" key="1">
    <source>
        <dbReference type="ARBA" id="ARBA00004123"/>
    </source>
</evidence>
<dbReference type="Gene3D" id="1.10.20.10">
    <property type="entry name" value="Histone, subunit A"/>
    <property type="match status" value="1"/>
</dbReference>
<dbReference type="GO" id="GO:0005634">
    <property type="term" value="C:nucleus"/>
    <property type="evidence" value="ECO:0007669"/>
    <property type="project" value="UniProtKB-SubCell"/>
</dbReference>
<sequence length="559" mass="61066">MDAGAKKLLESVTIEALHAHSFSRSSTQATQVLTDLLSRYLTLLTTTCAKYAEHAGRLRLTARDAVSALGELGVGVEELSEYCAEGRETARYARHTSMRLEDLNEFKANLSIGLREDRDDAFPLVYRELHSPLTSEDEEDESDEDEIDLNPAAKYLDSAMELYIGSESMEVAPNCDPERGATSPRPATPILPLSPISNPSTPPRKRPRSASWHPPEHIPEFLPPFPSEARQTTPLPASATAPSSALHDANPVKRERPTTPPPVLTSTNTADYFRPVPYHLSSLASQPTWHLPTRPQRTPEASPTTLALTAEQGWMRALHHCLTNKTAKDLGVTNPARYNVALELVRQAESSSRWDPAITLYASSAPNVPRVAPIGPVYAIPIAQDEKAAKDKDKEVPESDELPLPPGLRARSIMSTERLAPLVSQYTPKLANLARGALSVPVFSRSTKLSHPPVLSRGTQRLTYGPGVNAPWNSGNPAASAIPPLPNGLKSGREKDKDGKDKDVSAPKPLPDARLYATWSWEQKDHREPLPPSRRARMGSVHLSGSIGNGKRARSENHS</sequence>
<name>A0A2R6NY81_9APHY</name>
<feature type="domain" description="Bromodomain associated" evidence="6">
    <location>
        <begin position="2"/>
        <end position="78"/>
    </location>
</feature>
<proteinExistence type="predicted"/>
<dbReference type="STRING" id="98765.A0A2R6NY81"/>
<dbReference type="AlphaFoldDB" id="A0A2R6NY81"/>
<keyword evidence="3" id="KW-0804">Transcription</keyword>
<protein>
    <recommendedName>
        <fullName evidence="6">Bromodomain associated domain-containing protein</fullName>
    </recommendedName>
</protein>
<feature type="compositionally biased region" description="Low complexity" evidence="5">
    <location>
        <begin position="188"/>
        <end position="199"/>
    </location>
</feature>
<organism evidence="7 8">
    <name type="scientific">Hermanssonia centrifuga</name>
    <dbReference type="NCBI Taxonomy" id="98765"/>
    <lineage>
        <taxon>Eukaryota</taxon>
        <taxon>Fungi</taxon>
        <taxon>Dikarya</taxon>
        <taxon>Basidiomycota</taxon>
        <taxon>Agaricomycotina</taxon>
        <taxon>Agaricomycetes</taxon>
        <taxon>Polyporales</taxon>
        <taxon>Meruliaceae</taxon>
        <taxon>Hermanssonia</taxon>
    </lineage>
</organism>